<accession>A0ACB9ZDX0</accession>
<proteinExistence type="predicted"/>
<comment type="caution">
    <text evidence="1">The sequence shown here is derived from an EMBL/GenBank/DDBJ whole genome shotgun (WGS) entry which is preliminary data.</text>
</comment>
<sequence length="652" mass="74212">METMVKLNEDRTHMIQDWLSPPDSSTNFTDALKLRQPGTGQWLLQHGAFSAWESKPKLVWLYGIPGCGKTILASTIVEHLQHSHPDSVLYFYFDLHDTSKQTHYSMLLSLVYQLYEKRKEARCHLDSLHASCENGRTQPSFDELFIAFQNMVQQVGEVWIVLDAIDECTTRNGQQAGGLLSWVKDVRELQMKIHLLVTSRPEPDIKAVIKSCSRRQDMIHIERELIAEDICRYILTRVRLDQRLKRWQSRPDVRDKIEDALMERADGMFLWVSCQLDALEKCPDFDSVKETLPSLPMALDGTYARVLANVPQKHQQYITRILQFLIYSKRPLRLEEVVDALAVRLEDTPPFDPKDRVDDIQEILDYCSNLVKITTITEFNETVKYIQLVHLSLKQWLRSDRLDERNGEHITKTAANTVITEVCLTYLLDIKNELPPHLLRLARPLAGYAAAYWVDHVVMGNYRGNPGRDLVLEFLKSEKSFQIAHKIRDKHSGRAPPALHFAVSQNLTYYVRLLLEEEGVNVDARDQNQETPLIAASRAGYEDFVRLLLDKGAGINAEDGPGGNALQTASFLGHENIVRTLLERGADVDARGQLYGTALQAASYRGRENIVQVLLNWGADVDVRGGPYGTAHQAASGRNHRRIVEMLEVVGA</sequence>
<keyword evidence="2" id="KW-1185">Reference proteome</keyword>
<evidence type="ECO:0000313" key="1">
    <source>
        <dbReference type="EMBL" id="KAI4869949.1"/>
    </source>
</evidence>
<protein>
    <submittedName>
        <fullName evidence="1">Ankyrin repeat-containing domain protein</fullName>
    </submittedName>
</protein>
<dbReference type="EMBL" id="MU393427">
    <property type="protein sequence ID" value="KAI4869949.1"/>
    <property type="molecule type" value="Genomic_DNA"/>
</dbReference>
<name>A0ACB9ZDX0_9PEZI</name>
<reference evidence="1 2" key="1">
    <citation type="journal article" date="2022" name="New Phytol.">
        <title>Ecological generalism drives hyperdiversity of secondary metabolite gene clusters in xylarialean endophytes.</title>
        <authorList>
            <person name="Franco M.E.E."/>
            <person name="Wisecaver J.H."/>
            <person name="Arnold A.E."/>
            <person name="Ju Y.M."/>
            <person name="Slot J.C."/>
            <person name="Ahrendt S."/>
            <person name="Moore L.P."/>
            <person name="Eastman K.E."/>
            <person name="Scott K."/>
            <person name="Konkel Z."/>
            <person name="Mondo S.J."/>
            <person name="Kuo A."/>
            <person name="Hayes R.D."/>
            <person name="Haridas S."/>
            <person name="Andreopoulos B."/>
            <person name="Riley R."/>
            <person name="LaButti K."/>
            <person name="Pangilinan J."/>
            <person name="Lipzen A."/>
            <person name="Amirebrahimi M."/>
            <person name="Yan J."/>
            <person name="Adam C."/>
            <person name="Keymanesh K."/>
            <person name="Ng V."/>
            <person name="Louie K."/>
            <person name="Northen T."/>
            <person name="Drula E."/>
            <person name="Henrissat B."/>
            <person name="Hsieh H.M."/>
            <person name="Youens-Clark K."/>
            <person name="Lutzoni F."/>
            <person name="Miadlikowska J."/>
            <person name="Eastwood D.C."/>
            <person name="Hamelin R.C."/>
            <person name="Grigoriev I.V."/>
            <person name="U'Ren J.M."/>
        </authorList>
    </citation>
    <scope>NUCLEOTIDE SEQUENCE [LARGE SCALE GENOMIC DNA]</scope>
    <source>
        <strain evidence="1 2">CBS 119005</strain>
    </source>
</reference>
<dbReference type="Proteomes" id="UP001497700">
    <property type="component" value="Unassembled WGS sequence"/>
</dbReference>
<evidence type="ECO:0000313" key="2">
    <source>
        <dbReference type="Proteomes" id="UP001497700"/>
    </source>
</evidence>
<organism evidence="1 2">
    <name type="scientific">Hypoxylon rubiginosum</name>
    <dbReference type="NCBI Taxonomy" id="110542"/>
    <lineage>
        <taxon>Eukaryota</taxon>
        <taxon>Fungi</taxon>
        <taxon>Dikarya</taxon>
        <taxon>Ascomycota</taxon>
        <taxon>Pezizomycotina</taxon>
        <taxon>Sordariomycetes</taxon>
        <taxon>Xylariomycetidae</taxon>
        <taxon>Xylariales</taxon>
        <taxon>Hypoxylaceae</taxon>
        <taxon>Hypoxylon</taxon>
    </lineage>
</organism>
<gene>
    <name evidence="1" type="ORF">F4820DRAFT_405553</name>
</gene>